<accession>A0AAJ5X994</accession>
<keyword evidence="1" id="KW-0732">Signal</keyword>
<evidence type="ECO:0000313" key="2">
    <source>
        <dbReference type="EMBL" id="WEK46429.1"/>
    </source>
</evidence>
<sequence>MDRILASGARFPRFFGRKCALALVGAVVAASVPTSAMAASEASTRVVRCGSQSCLLISGHRDDPSAAVSIAGQAVAVEGKRGWKARVPVDTVRQWCGPYARTIEVSLRDPNTQVETSDSVDLPLGLLGTLTDLAALEISIP</sequence>
<evidence type="ECO:0008006" key="4">
    <source>
        <dbReference type="Google" id="ProtNLM"/>
    </source>
</evidence>
<protein>
    <recommendedName>
        <fullName evidence="4">Secreted protein</fullName>
    </recommendedName>
</protein>
<evidence type="ECO:0000313" key="3">
    <source>
        <dbReference type="Proteomes" id="UP001218362"/>
    </source>
</evidence>
<gene>
    <name evidence="2" type="ORF">P0Y56_15690</name>
</gene>
<evidence type="ECO:0000256" key="1">
    <source>
        <dbReference type="SAM" id="SignalP"/>
    </source>
</evidence>
<dbReference type="KEGG" id="acob:P0Y56_15690"/>
<dbReference type="EMBL" id="CP119316">
    <property type="protein sequence ID" value="WEK46429.1"/>
    <property type="molecule type" value="Genomic_DNA"/>
</dbReference>
<organism evidence="2 3">
    <name type="scientific">Candidatus Andeanibacterium colombiense</name>
    <dbReference type="NCBI Taxonomy" id="3121345"/>
    <lineage>
        <taxon>Bacteria</taxon>
        <taxon>Pseudomonadati</taxon>
        <taxon>Pseudomonadota</taxon>
        <taxon>Alphaproteobacteria</taxon>
        <taxon>Sphingomonadales</taxon>
        <taxon>Sphingomonadaceae</taxon>
        <taxon>Candidatus Andeanibacterium</taxon>
    </lineage>
</organism>
<feature type="chain" id="PRO_5042606401" description="Secreted protein" evidence="1">
    <location>
        <begin position="39"/>
        <end position="141"/>
    </location>
</feature>
<reference evidence="2" key="1">
    <citation type="submission" date="2023-03" db="EMBL/GenBank/DDBJ databases">
        <title>Andean soil-derived lignocellulolytic bacterial consortium as a source of novel taxa and putative plastic-active enzymes.</title>
        <authorList>
            <person name="Diaz-Garcia L."/>
            <person name="Chuvochina M."/>
            <person name="Feuerriegel G."/>
            <person name="Bunk B."/>
            <person name="Sproer C."/>
            <person name="Streit W.R."/>
            <person name="Rodriguez L.M."/>
            <person name="Overmann J."/>
            <person name="Jimenez D.J."/>
        </authorList>
    </citation>
    <scope>NUCLEOTIDE SEQUENCE</scope>
    <source>
        <strain evidence="2">MAG 26</strain>
    </source>
</reference>
<dbReference type="Proteomes" id="UP001218362">
    <property type="component" value="Chromosome"/>
</dbReference>
<name>A0AAJ5X994_9SPHN</name>
<feature type="signal peptide" evidence="1">
    <location>
        <begin position="1"/>
        <end position="38"/>
    </location>
</feature>
<dbReference type="AlphaFoldDB" id="A0AAJ5X994"/>
<proteinExistence type="predicted"/>